<feature type="region of interest" description="Disordered" evidence="1">
    <location>
        <begin position="291"/>
        <end position="325"/>
    </location>
</feature>
<organism evidence="2 3">
    <name type="scientific">Malus domestica</name>
    <name type="common">Apple</name>
    <name type="synonym">Pyrus malus</name>
    <dbReference type="NCBI Taxonomy" id="3750"/>
    <lineage>
        <taxon>Eukaryota</taxon>
        <taxon>Viridiplantae</taxon>
        <taxon>Streptophyta</taxon>
        <taxon>Embryophyta</taxon>
        <taxon>Tracheophyta</taxon>
        <taxon>Spermatophyta</taxon>
        <taxon>Magnoliopsida</taxon>
        <taxon>eudicotyledons</taxon>
        <taxon>Gunneridae</taxon>
        <taxon>Pentapetalae</taxon>
        <taxon>rosids</taxon>
        <taxon>fabids</taxon>
        <taxon>Rosales</taxon>
        <taxon>Rosaceae</taxon>
        <taxon>Amygdaloideae</taxon>
        <taxon>Maleae</taxon>
        <taxon>Malus</taxon>
    </lineage>
</organism>
<evidence type="ECO:0008006" key="4">
    <source>
        <dbReference type="Google" id="ProtNLM"/>
    </source>
</evidence>
<dbReference type="AlphaFoldDB" id="A0A498HRG5"/>
<name>A0A498HRG5_MALDO</name>
<dbReference type="PANTHER" id="PTHR47067:SF16">
    <property type="entry name" value="TPX2 (TARGETING PROTEIN FOR XKLP2) PROTEIN FAMILY"/>
    <property type="match status" value="1"/>
</dbReference>
<gene>
    <name evidence="2" type="ORF">DVH24_033753</name>
</gene>
<dbReference type="EMBL" id="RDQH01000342">
    <property type="protein sequence ID" value="RXH72215.1"/>
    <property type="molecule type" value="Genomic_DNA"/>
</dbReference>
<comment type="caution">
    <text evidence="2">The sequence shown here is derived from an EMBL/GenBank/DDBJ whole genome shotgun (WGS) entry which is preliminary data.</text>
</comment>
<feature type="region of interest" description="Disordered" evidence="1">
    <location>
        <begin position="218"/>
        <end position="254"/>
    </location>
</feature>
<protein>
    <recommendedName>
        <fullName evidence="4">TPX2 C-terminal domain-containing protein</fullName>
    </recommendedName>
</protein>
<proteinExistence type="predicted"/>
<feature type="region of interest" description="Disordered" evidence="1">
    <location>
        <begin position="495"/>
        <end position="568"/>
    </location>
</feature>
<evidence type="ECO:0000256" key="1">
    <source>
        <dbReference type="SAM" id="MobiDB-lite"/>
    </source>
</evidence>
<sequence>MGESACLTRSFSDPTEVKEGDPLRCLGESISFGRYMSEPLSWEKWSAFSHNHYLEEVEKFSKPGSVAQKKAYFEAHYKKKAAEKAAALLELTNAGACNVTASSVTMYANYESSSMDIDSVNGGSQMVVDKEQENVVPNSEVEVYSADVNGHNQIVEGNQLDTAKVARAEAVIQESVNLENSIHAEISNRFENGKDQNEIVATLEEKMPNKILQEAAGEENLASVSKKRLMNSSPRLSTKGRPPKVPSPPAKQATRVQTINGKNATQMGKKVSSDLVDKRSLTAKSLHMSKHFTSHGGESEISKRTSPIVEKTRNSRSTTTTLNISMNNPASRRTAIRASVSGVLMQSSVDPWSKDRRAKTLLNKSVAGPIADGKWISSSKDESSTANGSKPRPPIVSCPFRLKSEERAEKRREARIDIIFLVPSLSCHGSLNILGEKSLLLLHQFYKRLEEKKNAKEAERDLVQLKSNKKEKAVGDVNKLHHSTALKAKLNQDLSSASQFPSDHLNKSRSPKLGRHSTVSKVLDSSSRPSVNSHSSKYVTQKYNVSTNRTVPSLSKNARENAPPNIQS</sequence>
<keyword evidence="3" id="KW-1185">Reference proteome</keyword>
<evidence type="ECO:0000313" key="3">
    <source>
        <dbReference type="Proteomes" id="UP000290289"/>
    </source>
</evidence>
<feature type="region of interest" description="Disordered" evidence="1">
    <location>
        <begin position="373"/>
        <end position="398"/>
    </location>
</feature>
<dbReference type="InterPro" id="IPR044216">
    <property type="entry name" value="WDL7"/>
</dbReference>
<feature type="compositionally biased region" description="Low complexity" evidence="1">
    <location>
        <begin position="525"/>
        <end position="536"/>
    </location>
</feature>
<evidence type="ECO:0000313" key="2">
    <source>
        <dbReference type="EMBL" id="RXH72215.1"/>
    </source>
</evidence>
<dbReference type="STRING" id="3750.A0A498HRG5"/>
<feature type="compositionally biased region" description="Polar residues" evidence="1">
    <location>
        <begin position="537"/>
        <end position="556"/>
    </location>
</feature>
<dbReference type="Proteomes" id="UP000290289">
    <property type="component" value="Chromosome 16"/>
</dbReference>
<dbReference type="PANTHER" id="PTHR47067">
    <property type="entry name" value="TPX2 (TARGETING PROTEIN FOR XKLP2) PROTEIN FAMILY-RELATED"/>
    <property type="match status" value="1"/>
</dbReference>
<reference evidence="2 3" key="1">
    <citation type="submission" date="2018-10" db="EMBL/GenBank/DDBJ databases">
        <title>A high-quality apple genome assembly.</title>
        <authorList>
            <person name="Hu J."/>
        </authorList>
    </citation>
    <scope>NUCLEOTIDE SEQUENCE [LARGE SCALE GENOMIC DNA]</scope>
    <source>
        <strain evidence="3">cv. HFTH1</strain>
        <tissue evidence="2">Young leaf</tissue>
    </source>
</reference>
<accession>A0A498HRG5</accession>